<dbReference type="SUPFAM" id="SSF53474">
    <property type="entry name" value="alpha/beta-Hydrolases"/>
    <property type="match status" value="1"/>
</dbReference>
<dbReference type="InterPro" id="IPR000306">
    <property type="entry name" value="Znf_FYVE"/>
</dbReference>
<feature type="region of interest" description="Disordered" evidence="18">
    <location>
        <begin position="817"/>
        <end position="848"/>
    </location>
</feature>
<evidence type="ECO:0000256" key="4">
    <source>
        <dbReference type="ARBA" id="ARBA00022553"/>
    </source>
</evidence>
<evidence type="ECO:0000256" key="15">
    <source>
        <dbReference type="ARBA" id="ARBA00024531"/>
    </source>
</evidence>
<comment type="catalytic activity">
    <reaction evidence="15">
        <text>a 1,2-diacyl-sn-glycerol + H2O = a 2-acylglycerol + a fatty acid + H(+)</text>
        <dbReference type="Rhea" id="RHEA:33275"/>
        <dbReference type="ChEBI" id="CHEBI:15377"/>
        <dbReference type="ChEBI" id="CHEBI:15378"/>
        <dbReference type="ChEBI" id="CHEBI:17389"/>
        <dbReference type="ChEBI" id="CHEBI:17815"/>
        <dbReference type="ChEBI" id="CHEBI:28868"/>
        <dbReference type="EC" id="3.1.1.116"/>
    </reaction>
    <physiologicalReaction direction="left-to-right" evidence="15">
        <dbReference type="Rhea" id="RHEA:33276"/>
    </physiologicalReaction>
</comment>
<dbReference type="InterPro" id="IPR011011">
    <property type="entry name" value="Znf_FYVE_PHD"/>
</dbReference>
<dbReference type="InterPro" id="IPR013083">
    <property type="entry name" value="Znf_RING/FYVE/PHD"/>
</dbReference>
<organism evidence="20 21">
    <name type="scientific">Triparma columacea</name>
    <dbReference type="NCBI Taxonomy" id="722753"/>
    <lineage>
        <taxon>Eukaryota</taxon>
        <taxon>Sar</taxon>
        <taxon>Stramenopiles</taxon>
        <taxon>Ochrophyta</taxon>
        <taxon>Bolidophyceae</taxon>
        <taxon>Parmales</taxon>
        <taxon>Triparmaceae</taxon>
        <taxon>Triparma</taxon>
    </lineage>
</organism>
<feature type="compositionally biased region" description="Acidic residues" evidence="18">
    <location>
        <begin position="1014"/>
        <end position="1039"/>
    </location>
</feature>
<keyword evidence="7 17" id="KW-0863">Zinc-finger</keyword>
<dbReference type="PANTHER" id="PTHR45792">
    <property type="entry name" value="DIACYLGLYCEROL LIPASE HOMOLOG-RELATED"/>
    <property type="match status" value="1"/>
</dbReference>
<evidence type="ECO:0000256" key="8">
    <source>
        <dbReference type="ARBA" id="ARBA00022801"/>
    </source>
</evidence>
<dbReference type="OrthoDB" id="70570at2759"/>
<keyword evidence="11" id="KW-0442">Lipid degradation</keyword>
<keyword evidence="9" id="KW-0862">Zinc</keyword>
<evidence type="ECO:0000256" key="13">
    <source>
        <dbReference type="ARBA" id="ARBA00023098"/>
    </source>
</evidence>
<dbReference type="InterPro" id="IPR029058">
    <property type="entry name" value="AB_hydrolase_fold"/>
</dbReference>
<evidence type="ECO:0000313" key="20">
    <source>
        <dbReference type="EMBL" id="GMI46922.1"/>
    </source>
</evidence>
<comment type="caution">
    <text evidence="20">The sequence shown here is derived from an EMBL/GenBank/DDBJ whole genome shotgun (WGS) entry which is preliminary data.</text>
</comment>
<dbReference type="GO" id="GO:0016298">
    <property type="term" value="F:lipase activity"/>
    <property type="evidence" value="ECO:0007669"/>
    <property type="project" value="TreeGrafter"/>
</dbReference>
<keyword evidence="10" id="KW-0106">Calcium</keyword>
<evidence type="ECO:0000256" key="14">
    <source>
        <dbReference type="ARBA" id="ARBA00023136"/>
    </source>
</evidence>
<name>A0A9W7GN20_9STRA</name>
<keyword evidence="8" id="KW-0378">Hydrolase</keyword>
<dbReference type="InterPro" id="IPR002921">
    <property type="entry name" value="Fungal_lipase-type"/>
</dbReference>
<dbReference type="EMBL" id="BRYA01000319">
    <property type="protein sequence ID" value="GMI46922.1"/>
    <property type="molecule type" value="Genomic_DNA"/>
</dbReference>
<feature type="region of interest" description="Disordered" evidence="18">
    <location>
        <begin position="140"/>
        <end position="170"/>
    </location>
</feature>
<feature type="region of interest" description="Disordered" evidence="18">
    <location>
        <begin position="438"/>
        <end position="460"/>
    </location>
</feature>
<feature type="domain" description="FYVE-type" evidence="19">
    <location>
        <begin position="927"/>
        <end position="997"/>
    </location>
</feature>
<dbReference type="InterPro" id="IPR017455">
    <property type="entry name" value="Znf_FYVE-rel"/>
</dbReference>
<dbReference type="SMART" id="SM00064">
    <property type="entry name" value="FYVE"/>
    <property type="match status" value="2"/>
</dbReference>
<dbReference type="Gene3D" id="3.40.50.1820">
    <property type="entry name" value="alpha/beta hydrolase"/>
    <property type="match status" value="1"/>
</dbReference>
<gene>
    <name evidence="20" type="ORF">TrCOL_g9059</name>
</gene>
<dbReference type="GO" id="GO:0016042">
    <property type="term" value="P:lipid catabolic process"/>
    <property type="evidence" value="ECO:0007669"/>
    <property type="project" value="UniProtKB-KW"/>
</dbReference>
<comment type="cofactor">
    <cofactor evidence="1">
        <name>Ca(2+)</name>
        <dbReference type="ChEBI" id="CHEBI:29108"/>
    </cofactor>
</comment>
<accession>A0A9W7GN20</accession>
<dbReference type="PANTHER" id="PTHR45792:SF8">
    <property type="entry name" value="DIACYLGLYCEROL LIPASE-ALPHA"/>
    <property type="match status" value="1"/>
</dbReference>
<dbReference type="InterPro" id="IPR052214">
    <property type="entry name" value="DAG_Lipase-Related"/>
</dbReference>
<dbReference type="CDD" id="cd15760">
    <property type="entry name" value="FYVE_scVPS27p_like"/>
    <property type="match status" value="1"/>
</dbReference>
<evidence type="ECO:0000256" key="9">
    <source>
        <dbReference type="ARBA" id="ARBA00022833"/>
    </source>
</evidence>
<evidence type="ECO:0000256" key="11">
    <source>
        <dbReference type="ARBA" id="ARBA00022963"/>
    </source>
</evidence>
<evidence type="ECO:0000256" key="17">
    <source>
        <dbReference type="PROSITE-ProRule" id="PRU00091"/>
    </source>
</evidence>
<dbReference type="CDD" id="cd00519">
    <property type="entry name" value="Lipase_3"/>
    <property type="match status" value="1"/>
</dbReference>
<feature type="domain" description="FYVE-type" evidence="19">
    <location>
        <begin position="191"/>
        <end position="253"/>
    </location>
</feature>
<keyword evidence="12" id="KW-1133">Transmembrane helix</keyword>
<evidence type="ECO:0000256" key="3">
    <source>
        <dbReference type="ARBA" id="ARBA00022475"/>
    </source>
</evidence>
<keyword evidence="13" id="KW-0443">Lipid metabolism</keyword>
<evidence type="ECO:0000313" key="21">
    <source>
        <dbReference type="Proteomes" id="UP001165065"/>
    </source>
</evidence>
<keyword evidence="14" id="KW-0472">Membrane</keyword>
<evidence type="ECO:0000256" key="16">
    <source>
        <dbReference type="ARBA" id="ARBA00026104"/>
    </source>
</evidence>
<reference evidence="21" key="1">
    <citation type="journal article" date="2023" name="Commun. Biol.">
        <title>Genome analysis of Parmales, the sister group of diatoms, reveals the evolutionary specialization of diatoms from phago-mixotrophs to photoautotrophs.</title>
        <authorList>
            <person name="Ban H."/>
            <person name="Sato S."/>
            <person name="Yoshikawa S."/>
            <person name="Yamada K."/>
            <person name="Nakamura Y."/>
            <person name="Ichinomiya M."/>
            <person name="Sato N."/>
            <person name="Blanc-Mathieu R."/>
            <person name="Endo H."/>
            <person name="Kuwata A."/>
            <person name="Ogata H."/>
        </authorList>
    </citation>
    <scope>NUCLEOTIDE SEQUENCE [LARGE SCALE GENOMIC DNA]</scope>
</reference>
<dbReference type="SUPFAM" id="SSF57903">
    <property type="entry name" value="FYVE/PHD zinc finger"/>
    <property type="match status" value="2"/>
</dbReference>
<dbReference type="GO" id="GO:0005886">
    <property type="term" value="C:plasma membrane"/>
    <property type="evidence" value="ECO:0007669"/>
    <property type="project" value="UniProtKB-SubCell"/>
</dbReference>
<keyword evidence="3" id="KW-1003">Cell membrane</keyword>
<evidence type="ECO:0000256" key="6">
    <source>
        <dbReference type="ARBA" id="ARBA00022723"/>
    </source>
</evidence>
<feature type="compositionally biased region" description="Low complexity" evidence="18">
    <location>
        <begin position="158"/>
        <end position="167"/>
    </location>
</feature>
<dbReference type="Proteomes" id="UP001165065">
    <property type="component" value="Unassembled WGS sequence"/>
</dbReference>
<evidence type="ECO:0000256" key="18">
    <source>
        <dbReference type="SAM" id="MobiDB-lite"/>
    </source>
</evidence>
<evidence type="ECO:0000259" key="19">
    <source>
        <dbReference type="PROSITE" id="PS50178"/>
    </source>
</evidence>
<proteinExistence type="predicted"/>
<evidence type="ECO:0000256" key="5">
    <source>
        <dbReference type="ARBA" id="ARBA00022692"/>
    </source>
</evidence>
<feature type="compositionally biased region" description="Basic and acidic residues" evidence="18">
    <location>
        <begin position="438"/>
        <end position="447"/>
    </location>
</feature>
<protein>
    <recommendedName>
        <fullName evidence="16">sn-1-specific diacylglycerol lipase</fullName>
        <ecNumber evidence="16">3.1.1.116</ecNumber>
    </recommendedName>
</protein>
<feature type="region of interest" description="Disordered" evidence="18">
    <location>
        <begin position="749"/>
        <end position="785"/>
    </location>
</feature>
<feature type="compositionally biased region" description="Pro residues" evidence="18">
    <location>
        <begin position="144"/>
        <end position="157"/>
    </location>
</feature>
<dbReference type="GO" id="GO:0008270">
    <property type="term" value="F:zinc ion binding"/>
    <property type="evidence" value="ECO:0007669"/>
    <property type="project" value="UniProtKB-KW"/>
</dbReference>
<dbReference type="EC" id="3.1.1.116" evidence="16"/>
<feature type="region of interest" description="Disordered" evidence="18">
    <location>
        <begin position="1008"/>
        <end position="1059"/>
    </location>
</feature>
<evidence type="ECO:0000256" key="10">
    <source>
        <dbReference type="ARBA" id="ARBA00022837"/>
    </source>
</evidence>
<keyword evidence="5" id="KW-0812">Transmembrane</keyword>
<dbReference type="AlphaFoldDB" id="A0A9W7GN20"/>
<keyword evidence="21" id="KW-1185">Reference proteome</keyword>
<comment type="subcellular location">
    <subcellularLocation>
        <location evidence="2">Cell membrane</location>
        <topology evidence="2">Multi-pass membrane protein</topology>
    </subcellularLocation>
</comment>
<evidence type="ECO:0000256" key="1">
    <source>
        <dbReference type="ARBA" id="ARBA00001913"/>
    </source>
</evidence>
<sequence>MSSSPPSQSWISAAGSEMLRAASSSTIGAAKKAITRVSATTRTSMAFGGNIGRGDLIGETTGYDNKSLKKTIDELGYLGKWEREGNGAIVDSLEARDSDADHGVQEKVKVFYSRLPWMERQLVKEWRTSSLGCSFSQANTLMHSPPPSKSPSPPPISPSSKNANNNPEYDVIPESPSIKLVLPPILPAPAFSNSDRCSKCILPFSSTLYRHHCRSCGKSFCGPHSSHTRTLPMYGYGTSVSERVCDSCDEKIELEERRERISWRLARLRDYKAKRLTPYFTTGSDTLADLAGRLADGALAFVRSIPLGMQVAVAFEAAEILRKHGMNGIYTLVLRKEFVAAAGLLQRVARINKRTWPLSVHELTAAIFYSLAEKRAERGNRPNGEEWCHRIKEVGIEGEEVHEPHSQTPLTDETDEFDPLSVSVANLLNRVDNFLEAKPKTPAERKKSSPAPSPSTPGVCSPLSSSHLSSLLFYAPLSLSFIYSETPIELQLLSAQQGWSLLYAHLDQGRLSVDQPAHALLIHRKRKIATLVVRGTTTLNDVVTDLRAIPVPFPEESWGGFQNGRADTGCTSNDEEEIDWVKMGHDGNKGQALLGMAKSATYLFDENIGIIASLVSQGYVIRCTGHSLGGGVAALLGILIKRHFRGKGMEKDLEDLIRVYSFGTPSCVNEDLVREIGGNGEGGDSFITSVVLHDDIVPRITPTSVRRLMKHLLYVKETWVDKNFRDDVEAVADRVKNVWAPRWRNSFLVKEHGGNQQTDDDSGPTNNNGATTPPPPPYGQSLDQSLLDPSQFFDAKEELIDSDTDSDDADYVLEEAGGASSSLGNLDSVEEEKEGAGTSSPNSPASPVMLPEAPLPRMFIPGDIYHIYKHNGTYKACKVPRKFKELRRISLSPNMVSDHSCKSYYEALLEVRSVRGAKLPAPNWQPFHSASKCTACESEFTWASTSSSEAQEARDKYNCHACGMLVCEPCSKRCVALPEFGIERERRVCDSCFFDLGFREGGGDVSMARSFVDSDGEDDHEDDDEDEIVEGGDKMEEEIAPMRAASRSRTDSGRRRSSIVEELVENLQKTG</sequence>
<dbReference type="Pfam" id="PF01764">
    <property type="entry name" value="Lipase_3"/>
    <property type="match status" value="1"/>
</dbReference>
<evidence type="ECO:0000256" key="2">
    <source>
        <dbReference type="ARBA" id="ARBA00004651"/>
    </source>
</evidence>
<dbReference type="Gene3D" id="3.30.40.10">
    <property type="entry name" value="Zinc/RING finger domain, C3HC4 (zinc finger)"/>
    <property type="match status" value="2"/>
</dbReference>
<keyword evidence="4" id="KW-0597">Phosphoprotein</keyword>
<dbReference type="PROSITE" id="PS50178">
    <property type="entry name" value="ZF_FYVE"/>
    <property type="match status" value="2"/>
</dbReference>
<dbReference type="Pfam" id="PF01363">
    <property type="entry name" value="FYVE"/>
    <property type="match status" value="2"/>
</dbReference>
<keyword evidence="6" id="KW-0479">Metal-binding</keyword>
<evidence type="ECO:0000256" key="7">
    <source>
        <dbReference type="ARBA" id="ARBA00022771"/>
    </source>
</evidence>
<evidence type="ECO:0000256" key="12">
    <source>
        <dbReference type="ARBA" id="ARBA00022989"/>
    </source>
</evidence>